<organism evidence="10 11">
    <name type="scientific">Skermanella aerolata</name>
    <dbReference type="NCBI Taxonomy" id="393310"/>
    <lineage>
        <taxon>Bacteria</taxon>
        <taxon>Pseudomonadati</taxon>
        <taxon>Pseudomonadota</taxon>
        <taxon>Alphaproteobacteria</taxon>
        <taxon>Rhodospirillales</taxon>
        <taxon>Azospirillaceae</taxon>
        <taxon>Skermanella</taxon>
    </lineage>
</organism>
<dbReference type="Gene3D" id="3.90.1680.10">
    <property type="entry name" value="SOS response associated peptidase-like"/>
    <property type="match status" value="1"/>
</dbReference>
<comment type="similarity">
    <text evidence="1 8">Belongs to the SOS response-associated peptidase family.</text>
</comment>
<dbReference type="EC" id="3.4.-.-" evidence="8"/>
<evidence type="ECO:0000256" key="3">
    <source>
        <dbReference type="ARBA" id="ARBA00022763"/>
    </source>
</evidence>
<dbReference type="Pfam" id="PF02586">
    <property type="entry name" value="SRAP"/>
    <property type="match status" value="1"/>
</dbReference>
<evidence type="ECO:0000256" key="8">
    <source>
        <dbReference type="RuleBase" id="RU364100"/>
    </source>
</evidence>
<sequence>MCGRYTLATPVAELSRIFGFSELPNLAPRYNIAPTQEIAAVRLLRDEERRELVLMRWGLVPYWADDPSIGSRMINARSESVADKPAFRSAFARRRCLVLVDGFYEWQQHGVPKGGKKQPYRIRRRDGQPFAFAGLWESWKGPKGGPELDQPLETATIVTTDANEVLKPLHHRMPVILAPEDYDAWMNPETPKDTAEALLRPCPEDWLEAYPVSTRVNNVRNEDASLVEPVEVEPAAPAAAAEEKSRQPRLL</sequence>
<evidence type="ECO:0000313" key="11">
    <source>
        <dbReference type="Proteomes" id="UP000321523"/>
    </source>
</evidence>
<dbReference type="Proteomes" id="UP000321523">
    <property type="component" value="Unassembled WGS sequence"/>
</dbReference>
<dbReference type="GO" id="GO:0006508">
    <property type="term" value="P:proteolysis"/>
    <property type="evidence" value="ECO:0007669"/>
    <property type="project" value="UniProtKB-KW"/>
</dbReference>
<dbReference type="InterPro" id="IPR003738">
    <property type="entry name" value="SRAP"/>
</dbReference>
<evidence type="ECO:0000256" key="4">
    <source>
        <dbReference type="ARBA" id="ARBA00022801"/>
    </source>
</evidence>
<feature type="region of interest" description="Disordered" evidence="9">
    <location>
        <begin position="230"/>
        <end position="251"/>
    </location>
</feature>
<keyword evidence="3" id="KW-0227">DNA damage</keyword>
<evidence type="ECO:0000256" key="6">
    <source>
        <dbReference type="ARBA" id="ARBA00023125"/>
    </source>
</evidence>
<feature type="compositionally biased region" description="Low complexity" evidence="9">
    <location>
        <begin position="230"/>
        <end position="240"/>
    </location>
</feature>
<name>A0A512DKN7_9PROT</name>
<dbReference type="InterPro" id="IPR036590">
    <property type="entry name" value="SRAP-like"/>
</dbReference>
<dbReference type="PANTHER" id="PTHR13604">
    <property type="entry name" value="DC12-RELATED"/>
    <property type="match status" value="1"/>
</dbReference>
<dbReference type="GO" id="GO:0003697">
    <property type="term" value="F:single-stranded DNA binding"/>
    <property type="evidence" value="ECO:0007669"/>
    <property type="project" value="InterPro"/>
</dbReference>
<dbReference type="SUPFAM" id="SSF143081">
    <property type="entry name" value="BB1717-like"/>
    <property type="match status" value="1"/>
</dbReference>
<dbReference type="OrthoDB" id="9782620at2"/>
<comment type="caution">
    <text evidence="10">The sequence shown here is derived from an EMBL/GenBank/DDBJ whole genome shotgun (WGS) entry which is preliminary data.</text>
</comment>
<dbReference type="AlphaFoldDB" id="A0A512DKN7"/>
<keyword evidence="2 8" id="KW-0645">Protease</keyword>
<keyword evidence="11" id="KW-1185">Reference proteome</keyword>
<keyword evidence="7" id="KW-0456">Lyase</keyword>
<evidence type="ECO:0000313" key="10">
    <source>
        <dbReference type="EMBL" id="GEO37028.1"/>
    </source>
</evidence>
<evidence type="ECO:0000256" key="9">
    <source>
        <dbReference type="SAM" id="MobiDB-lite"/>
    </source>
</evidence>
<gene>
    <name evidence="10" type="ORF">SAE02_11760</name>
</gene>
<evidence type="ECO:0000256" key="7">
    <source>
        <dbReference type="ARBA" id="ARBA00023239"/>
    </source>
</evidence>
<evidence type="ECO:0000256" key="1">
    <source>
        <dbReference type="ARBA" id="ARBA00008136"/>
    </source>
</evidence>
<dbReference type="GO" id="GO:0016829">
    <property type="term" value="F:lyase activity"/>
    <property type="evidence" value="ECO:0007669"/>
    <property type="project" value="UniProtKB-KW"/>
</dbReference>
<accession>A0A512DKN7</accession>
<evidence type="ECO:0000256" key="5">
    <source>
        <dbReference type="ARBA" id="ARBA00023124"/>
    </source>
</evidence>
<dbReference type="EMBL" id="BJYZ01000003">
    <property type="protein sequence ID" value="GEO37028.1"/>
    <property type="molecule type" value="Genomic_DNA"/>
</dbReference>
<keyword evidence="4 8" id="KW-0378">Hydrolase</keyword>
<dbReference type="GO" id="GO:0106300">
    <property type="term" value="P:protein-DNA covalent cross-linking repair"/>
    <property type="evidence" value="ECO:0007669"/>
    <property type="project" value="InterPro"/>
</dbReference>
<protein>
    <recommendedName>
        <fullName evidence="8">Abasic site processing protein</fullName>
        <ecNumber evidence="8">3.4.-.-</ecNumber>
    </recommendedName>
</protein>
<dbReference type="RefSeq" id="WP_044425981.1">
    <property type="nucleotide sequence ID" value="NZ_BJYZ01000003.1"/>
</dbReference>
<feature type="compositionally biased region" description="Basic and acidic residues" evidence="9">
    <location>
        <begin position="241"/>
        <end position="251"/>
    </location>
</feature>
<dbReference type="PANTHER" id="PTHR13604:SF0">
    <property type="entry name" value="ABASIC SITE PROCESSING PROTEIN HMCES"/>
    <property type="match status" value="1"/>
</dbReference>
<reference evidence="10 11" key="1">
    <citation type="submission" date="2019-07" db="EMBL/GenBank/DDBJ databases">
        <title>Whole genome shotgun sequence of Skermanella aerolata NBRC 106429.</title>
        <authorList>
            <person name="Hosoyama A."/>
            <person name="Uohara A."/>
            <person name="Ohji S."/>
            <person name="Ichikawa N."/>
        </authorList>
    </citation>
    <scope>NUCLEOTIDE SEQUENCE [LARGE SCALE GENOMIC DNA]</scope>
    <source>
        <strain evidence="10 11">NBRC 106429</strain>
    </source>
</reference>
<keyword evidence="6" id="KW-0238">DNA-binding</keyword>
<proteinExistence type="inferred from homology"/>
<dbReference type="GO" id="GO:0008233">
    <property type="term" value="F:peptidase activity"/>
    <property type="evidence" value="ECO:0007669"/>
    <property type="project" value="UniProtKB-KW"/>
</dbReference>
<keyword evidence="5" id="KW-0190">Covalent protein-DNA linkage</keyword>
<evidence type="ECO:0000256" key="2">
    <source>
        <dbReference type="ARBA" id="ARBA00022670"/>
    </source>
</evidence>